<dbReference type="Proteomes" id="UP000491334">
    <property type="component" value="Unassembled WGS sequence"/>
</dbReference>
<accession>A0A6I1BWB8</accession>
<reference evidence="3 4" key="1">
    <citation type="journal article" date="2019" name="Nat. Med.">
        <title>A library of human gut bacterial isolates paired with longitudinal multiomics data enables mechanistic microbiome research.</title>
        <authorList>
            <person name="Poyet M."/>
            <person name="Groussin M."/>
            <person name="Gibbons S.M."/>
            <person name="Avila-Pacheco J."/>
            <person name="Jiang X."/>
            <person name="Kearney S.M."/>
            <person name="Perrotta A.R."/>
            <person name="Berdy B."/>
            <person name="Zhao S."/>
            <person name="Lieberman T.D."/>
            <person name="Swanson P.K."/>
            <person name="Smith M."/>
            <person name="Roesemann S."/>
            <person name="Alexander J.E."/>
            <person name="Rich S.A."/>
            <person name="Livny J."/>
            <person name="Vlamakis H."/>
            <person name="Clish C."/>
            <person name="Bullock K."/>
            <person name="Deik A."/>
            <person name="Scott J."/>
            <person name="Pierce K.A."/>
            <person name="Xavier R.J."/>
            <person name="Alm E.J."/>
        </authorList>
    </citation>
    <scope>NUCLEOTIDE SEQUENCE [LARGE SCALE GENOMIC DNA]</scope>
    <source>
        <strain evidence="1 3">BIOML-A283</strain>
        <strain evidence="2 4">BIOML-A284</strain>
    </source>
</reference>
<proteinExistence type="predicted"/>
<evidence type="ECO:0000313" key="3">
    <source>
        <dbReference type="Proteomes" id="UP000481350"/>
    </source>
</evidence>
<dbReference type="AlphaFoldDB" id="A0A6I1BWB8"/>
<evidence type="ECO:0000313" key="2">
    <source>
        <dbReference type="EMBL" id="KAB6915779.1"/>
    </source>
</evidence>
<name>A0A6I1BWB8_BIFLN</name>
<gene>
    <name evidence="1" type="ORF">GBJ98_10815</name>
    <name evidence="2" type="ORF">GBK06_10625</name>
</gene>
<sequence length="64" mass="7187">MSLTEKESDVAEQVNDIYGEGEAEYEAAADKQLEPYGLKLGDYVPELPFTVDGYTYSAYKLEEL</sequence>
<comment type="caution">
    <text evidence="1">The sequence shown here is derived from an EMBL/GenBank/DDBJ whole genome shotgun (WGS) entry which is preliminary data.</text>
</comment>
<dbReference type="EMBL" id="WDZP01000043">
    <property type="protein sequence ID" value="KAB6915779.1"/>
    <property type="molecule type" value="Genomic_DNA"/>
</dbReference>
<dbReference type="Proteomes" id="UP000481350">
    <property type="component" value="Unassembled WGS sequence"/>
</dbReference>
<protein>
    <submittedName>
        <fullName evidence="1">Uncharacterized protein</fullName>
    </submittedName>
</protein>
<evidence type="ECO:0000313" key="4">
    <source>
        <dbReference type="Proteomes" id="UP000491334"/>
    </source>
</evidence>
<organism evidence="1 3">
    <name type="scientific">Bifidobacterium longum</name>
    <dbReference type="NCBI Taxonomy" id="216816"/>
    <lineage>
        <taxon>Bacteria</taxon>
        <taxon>Bacillati</taxon>
        <taxon>Actinomycetota</taxon>
        <taxon>Actinomycetes</taxon>
        <taxon>Bifidobacteriales</taxon>
        <taxon>Bifidobacteriaceae</taxon>
        <taxon>Bifidobacterium</taxon>
    </lineage>
</organism>
<dbReference type="EMBL" id="WDZO01000044">
    <property type="protein sequence ID" value="KAB6910210.1"/>
    <property type="molecule type" value="Genomic_DNA"/>
</dbReference>
<evidence type="ECO:0000313" key="1">
    <source>
        <dbReference type="EMBL" id="KAB6910210.1"/>
    </source>
</evidence>